<organism evidence="1 2">
    <name type="scientific">Hymenobacter persicinus</name>
    <dbReference type="NCBI Taxonomy" id="2025506"/>
    <lineage>
        <taxon>Bacteria</taxon>
        <taxon>Pseudomonadati</taxon>
        <taxon>Bacteroidota</taxon>
        <taxon>Cytophagia</taxon>
        <taxon>Cytophagales</taxon>
        <taxon>Hymenobacteraceae</taxon>
        <taxon>Hymenobacter</taxon>
    </lineage>
</organism>
<name>A0A4Q5L9Q4_9BACT</name>
<evidence type="ECO:0000313" key="1">
    <source>
        <dbReference type="EMBL" id="RYU77787.1"/>
    </source>
</evidence>
<dbReference type="Proteomes" id="UP000294155">
    <property type="component" value="Unassembled WGS sequence"/>
</dbReference>
<dbReference type="AlphaFoldDB" id="A0A4Q5L9Q4"/>
<proteinExistence type="predicted"/>
<accession>A0A4Q5L9Q4</accession>
<gene>
    <name evidence="1" type="ORF">EWM57_16805</name>
</gene>
<evidence type="ECO:0000313" key="2">
    <source>
        <dbReference type="Proteomes" id="UP000294155"/>
    </source>
</evidence>
<dbReference type="EMBL" id="SEWE01000043">
    <property type="protein sequence ID" value="RYU77787.1"/>
    <property type="molecule type" value="Genomic_DNA"/>
</dbReference>
<protein>
    <submittedName>
        <fullName evidence="1">Uncharacterized protein</fullName>
    </submittedName>
</protein>
<keyword evidence="2" id="KW-1185">Reference proteome</keyword>
<dbReference type="RefSeq" id="WP_129922314.1">
    <property type="nucleotide sequence ID" value="NZ_SEWE01000043.1"/>
</dbReference>
<dbReference type="PROSITE" id="PS51257">
    <property type="entry name" value="PROKAR_LIPOPROTEIN"/>
    <property type="match status" value="1"/>
</dbReference>
<sequence>MKYPTLAAALLLTLAACRSEQESANGGRPEERIPAAVKAETSSTETVGATARSHAYLRRLYQQQGRYYAAVDYIQFLDGQAAVAAARRRGDALAEVVKGDTVYSVFNDYYIINDSPRLRTLPLSASATVRLWRMGGELSQYLTTPAELRAKSPDFLRATPFIVETQDGVIISLTQQFIP</sequence>
<reference evidence="1 2" key="1">
    <citation type="submission" date="2019-02" db="EMBL/GenBank/DDBJ databases">
        <title>Bacterial novel species isolated from soil.</title>
        <authorList>
            <person name="Jung H.-Y."/>
        </authorList>
    </citation>
    <scope>NUCLEOTIDE SEQUENCE [LARGE SCALE GENOMIC DNA]</scope>
    <source>
        <strain evidence="1 2">1-3-3-3</strain>
    </source>
</reference>
<comment type="caution">
    <text evidence="1">The sequence shown here is derived from an EMBL/GenBank/DDBJ whole genome shotgun (WGS) entry which is preliminary data.</text>
</comment>
<dbReference type="OrthoDB" id="879086at2"/>